<dbReference type="Pfam" id="PF01757">
    <property type="entry name" value="Acyl_transf_3"/>
    <property type="match status" value="1"/>
</dbReference>
<dbReference type="InterPro" id="IPR006621">
    <property type="entry name" value="Nose-resist-to-fluoxetine_N"/>
</dbReference>
<dbReference type="EMBL" id="CADEPM010000001">
    <property type="protein sequence ID" value="CAB3398860.1"/>
    <property type="molecule type" value="Genomic_DNA"/>
</dbReference>
<comment type="caution">
    <text evidence="3">The sequence shown here is derived from an EMBL/GenBank/DDBJ whole genome shotgun (WGS) entry which is preliminary data.</text>
</comment>
<feature type="transmembrane region" description="Helical" evidence="1">
    <location>
        <begin position="180"/>
        <end position="204"/>
    </location>
</feature>
<reference evidence="3 4" key="1">
    <citation type="submission" date="2020-04" db="EMBL/GenBank/DDBJ databases">
        <authorList>
            <person name="Laetsch R D."/>
            <person name="Stevens L."/>
            <person name="Kumar S."/>
            <person name="Blaxter L. M."/>
        </authorList>
    </citation>
    <scope>NUCLEOTIDE SEQUENCE [LARGE SCALE GENOMIC DNA]</scope>
</reference>
<keyword evidence="4" id="KW-1185">Reference proteome</keyword>
<dbReference type="Proteomes" id="UP000494206">
    <property type="component" value="Unassembled WGS sequence"/>
</dbReference>
<keyword evidence="1" id="KW-0812">Transmembrane</keyword>
<dbReference type="InterPro" id="IPR052728">
    <property type="entry name" value="O2_lipid_transport_reg"/>
</dbReference>
<dbReference type="PANTHER" id="PTHR11161">
    <property type="entry name" value="O-ACYLTRANSFERASE"/>
    <property type="match status" value="1"/>
</dbReference>
<feature type="transmembrane region" description="Helical" evidence="1">
    <location>
        <begin position="252"/>
        <end position="270"/>
    </location>
</feature>
<feature type="transmembrane region" description="Helical" evidence="1">
    <location>
        <begin position="337"/>
        <end position="357"/>
    </location>
</feature>
<dbReference type="OrthoDB" id="207378at2759"/>
<accession>A0A8S1EFB8</accession>
<proteinExistence type="predicted"/>
<keyword evidence="1" id="KW-1133">Transmembrane helix</keyword>
<feature type="transmembrane region" description="Helical" evidence="1">
    <location>
        <begin position="505"/>
        <end position="528"/>
    </location>
</feature>
<dbReference type="Pfam" id="PF20146">
    <property type="entry name" value="NRF"/>
    <property type="match status" value="1"/>
</dbReference>
<dbReference type="GO" id="GO:0016747">
    <property type="term" value="F:acyltransferase activity, transferring groups other than amino-acyl groups"/>
    <property type="evidence" value="ECO:0007669"/>
    <property type="project" value="InterPro"/>
</dbReference>
<keyword evidence="1" id="KW-0472">Membrane</keyword>
<feature type="transmembrane region" description="Helical" evidence="1">
    <location>
        <begin position="616"/>
        <end position="638"/>
    </location>
</feature>
<feature type="transmembrane region" description="Helical" evidence="1">
    <location>
        <begin position="548"/>
        <end position="572"/>
    </location>
</feature>
<dbReference type="SMART" id="SM00703">
    <property type="entry name" value="NRF"/>
    <property type="match status" value="1"/>
</dbReference>
<evidence type="ECO:0000256" key="1">
    <source>
        <dbReference type="SAM" id="Phobius"/>
    </source>
</evidence>
<feature type="transmembrane region" description="Helical" evidence="1">
    <location>
        <begin position="584"/>
        <end position="601"/>
    </location>
</feature>
<feature type="domain" description="Nose resistant-to-fluoxetine protein N-terminal" evidence="2">
    <location>
        <begin position="54"/>
        <end position="172"/>
    </location>
</feature>
<dbReference type="AlphaFoldDB" id="A0A8S1EFB8"/>
<feature type="transmembrane region" description="Helical" evidence="1">
    <location>
        <begin position="475"/>
        <end position="493"/>
    </location>
</feature>
<evidence type="ECO:0000313" key="4">
    <source>
        <dbReference type="Proteomes" id="UP000494206"/>
    </source>
</evidence>
<dbReference type="PANTHER" id="PTHR11161:SF0">
    <property type="entry name" value="O-ACYLTRANSFERASE LIKE PROTEIN"/>
    <property type="match status" value="1"/>
</dbReference>
<gene>
    <name evidence="3" type="ORF">CBOVIS_LOCUS2093</name>
</gene>
<sequence>MIFLLFLVAICSASNFQQNPFTQFDSSKNAAISGQCANDTRKWIASLRMFMTAAEHCTITLNCTNDDRRAMRENRYAFQQLDAFGKFPVPGLAELTNVLDGSYQECQRIDGIAYETNYCYLMLFPGKCHFPDGLFYRSAVCMPKSCGKHDLVRLFNDHSRLPFKACAAFCVKRDVEKDSAFWGFTIFMIVAVGVALVATVIDFLRETILGIESAREKMLGLRILYAFSFWTNAGQILSVKEQKAGFIKSLDCIRLFSMSWVVFGHATYYFTFSDTLAPISTVRNKIYNHLVLDAFLSVDTFFMLSGIVVAYLFFKQRPKPAIVRSPLTWTLFYVHRYLRLTPPVMLFIGFYTVYMPFLKGPYMASFGNEYAAEVDNCKQRWWQNLIYINNFGPEMKSCYGITWYLAADTQMYVAAPIVLIAFYYKSIVGLATATVIGIASIVATYVIYATHSYLPAESIGNDPHGNYFNLIYGKPWIRCTPYLVGIVTGYFLAINGARKPRLHLMLILIGWALALAVGLACVLSNYDYDRGVVWSAFGKATFNNFQRLGWSLALAWTIIANHLGWGGPINAFMSHPIWQPFGRLSYCAYIVHWVVIGYYMNVGERPIHFFNIWQVYLYYAIPITFLSFFFAFWWSGLFELSTLKLEKMLIEAIIGRQPSAPKIEDVRKTASWDVPQNCA</sequence>
<evidence type="ECO:0000259" key="2">
    <source>
        <dbReference type="SMART" id="SM00703"/>
    </source>
</evidence>
<name>A0A8S1EFB8_9PELO</name>
<dbReference type="InterPro" id="IPR002656">
    <property type="entry name" value="Acyl_transf_3_dom"/>
</dbReference>
<evidence type="ECO:0000313" key="3">
    <source>
        <dbReference type="EMBL" id="CAB3398860.1"/>
    </source>
</evidence>
<organism evidence="3 4">
    <name type="scientific">Caenorhabditis bovis</name>
    <dbReference type="NCBI Taxonomy" id="2654633"/>
    <lineage>
        <taxon>Eukaryota</taxon>
        <taxon>Metazoa</taxon>
        <taxon>Ecdysozoa</taxon>
        <taxon>Nematoda</taxon>
        <taxon>Chromadorea</taxon>
        <taxon>Rhabditida</taxon>
        <taxon>Rhabditina</taxon>
        <taxon>Rhabditomorpha</taxon>
        <taxon>Rhabditoidea</taxon>
        <taxon>Rhabditidae</taxon>
        <taxon>Peloderinae</taxon>
        <taxon>Caenorhabditis</taxon>
    </lineage>
</organism>
<feature type="transmembrane region" description="Helical" evidence="1">
    <location>
        <begin position="290"/>
        <end position="314"/>
    </location>
</feature>
<protein>
    <recommendedName>
        <fullName evidence="2">Nose resistant-to-fluoxetine protein N-terminal domain-containing protein</fullName>
    </recommendedName>
</protein>
<feature type="transmembrane region" description="Helical" evidence="1">
    <location>
        <begin position="430"/>
        <end position="448"/>
    </location>
</feature>
<feature type="transmembrane region" description="Helical" evidence="1">
    <location>
        <begin position="401"/>
        <end position="423"/>
    </location>
</feature>